<comment type="subcellular location">
    <subcellularLocation>
        <location evidence="1 2 3">Nucleus</location>
    </subcellularLocation>
</comment>
<organism evidence="6 7">
    <name type="scientific">Rhamnusium bicolor</name>
    <dbReference type="NCBI Taxonomy" id="1586634"/>
    <lineage>
        <taxon>Eukaryota</taxon>
        <taxon>Metazoa</taxon>
        <taxon>Ecdysozoa</taxon>
        <taxon>Arthropoda</taxon>
        <taxon>Hexapoda</taxon>
        <taxon>Insecta</taxon>
        <taxon>Pterygota</taxon>
        <taxon>Neoptera</taxon>
        <taxon>Endopterygota</taxon>
        <taxon>Coleoptera</taxon>
        <taxon>Polyphaga</taxon>
        <taxon>Cucujiformia</taxon>
        <taxon>Chrysomeloidea</taxon>
        <taxon>Cerambycidae</taxon>
        <taxon>Lepturinae</taxon>
        <taxon>Rhagiini</taxon>
        <taxon>Rhamnusium</taxon>
    </lineage>
</organism>
<dbReference type="CDD" id="cd00086">
    <property type="entry name" value="homeodomain"/>
    <property type="match status" value="1"/>
</dbReference>
<dbReference type="Pfam" id="PF00046">
    <property type="entry name" value="Homeodomain"/>
    <property type="match status" value="1"/>
</dbReference>
<evidence type="ECO:0000256" key="3">
    <source>
        <dbReference type="RuleBase" id="RU000682"/>
    </source>
</evidence>
<dbReference type="InterPro" id="IPR001356">
    <property type="entry name" value="HD"/>
</dbReference>
<name>A0AAV8ZU03_9CUCU</name>
<dbReference type="AlphaFoldDB" id="A0AAV8ZU03"/>
<dbReference type="PANTHER" id="PTHR24335">
    <property type="entry name" value="MOTOR NEURON AND PANCREAS HOMEOBOX PROTEIN"/>
    <property type="match status" value="1"/>
</dbReference>
<dbReference type="EMBL" id="JANEYF010000264">
    <property type="protein sequence ID" value="KAJ8971048.1"/>
    <property type="molecule type" value="Genomic_DNA"/>
</dbReference>
<dbReference type="Gene3D" id="1.10.10.60">
    <property type="entry name" value="Homeodomain-like"/>
    <property type="match status" value="1"/>
</dbReference>
<dbReference type="InterPro" id="IPR042768">
    <property type="entry name" value="MNX1/Ceh-12"/>
</dbReference>
<accession>A0AAV8ZU03</accession>
<keyword evidence="7" id="KW-1185">Reference proteome</keyword>
<evidence type="ECO:0000256" key="1">
    <source>
        <dbReference type="ARBA" id="ARBA00004123"/>
    </source>
</evidence>
<dbReference type="PANTHER" id="PTHR24335:SF4">
    <property type="entry name" value="EXTRA-EXTRA"/>
    <property type="match status" value="1"/>
</dbReference>
<feature type="domain" description="Homeobox" evidence="5">
    <location>
        <begin position="1"/>
        <end position="18"/>
    </location>
</feature>
<protein>
    <recommendedName>
        <fullName evidence="5">Homeobox domain-containing protein</fullName>
    </recommendedName>
</protein>
<evidence type="ECO:0000256" key="4">
    <source>
        <dbReference type="SAM" id="MobiDB-lite"/>
    </source>
</evidence>
<keyword evidence="2 3" id="KW-0539">Nucleus</keyword>
<comment type="caution">
    <text evidence="6">The sequence shown here is derived from an EMBL/GenBank/DDBJ whole genome shotgun (WGS) entry which is preliminary data.</text>
</comment>
<feature type="DNA-binding region" description="Homeobox" evidence="2">
    <location>
        <begin position="3"/>
        <end position="19"/>
    </location>
</feature>
<dbReference type="PROSITE" id="PS50071">
    <property type="entry name" value="HOMEOBOX_2"/>
    <property type="match status" value="1"/>
</dbReference>
<dbReference type="GO" id="GO:0005634">
    <property type="term" value="C:nucleus"/>
    <property type="evidence" value="ECO:0007669"/>
    <property type="project" value="UniProtKB-SubCell"/>
</dbReference>
<dbReference type="GO" id="GO:0007417">
    <property type="term" value="P:central nervous system development"/>
    <property type="evidence" value="ECO:0007669"/>
    <property type="project" value="TreeGrafter"/>
</dbReference>
<feature type="compositionally biased region" description="Basic residues" evidence="4">
    <location>
        <begin position="11"/>
        <end position="20"/>
    </location>
</feature>
<evidence type="ECO:0000256" key="2">
    <source>
        <dbReference type="PROSITE-ProRule" id="PRU00108"/>
    </source>
</evidence>
<feature type="compositionally biased region" description="Polar residues" evidence="4">
    <location>
        <begin position="47"/>
        <end position="71"/>
    </location>
</feature>
<dbReference type="Proteomes" id="UP001162156">
    <property type="component" value="Unassembled WGS sequence"/>
</dbReference>
<dbReference type="GO" id="GO:1990837">
    <property type="term" value="F:sequence-specific double-stranded DNA binding"/>
    <property type="evidence" value="ECO:0007669"/>
    <property type="project" value="TreeGrafter"/>
</dbReference>
<gene>
    <name evidence="6" type="ORF">NQ314_000914</name>
</gene>
<evidence type="ECO:0000313" key="7">
    <source>
        <dbReference type="Proteomes" id="UP001162156"/>
    </source>
</evidence>
<dbReference type="SUPFAM" id="SSF46689">
    <property type="entry name" value="Homeodomain-like"/>
    <property type="match status" value="1"/>
</dbReference>
<reference evidence="6" key="1">
    <citation type="journal article" date="2023" name="Insect Mol. Biol.">
        <title>Genome sequencing provides insights into the evolution of gene families encoding plant cell wall-degrading enzymes in longhorned beetles.</title>
        <authorList>
            <person name="Shin N.R."/>
            <person name="Okamura Y."/>
            <person name="Kirsch R."/>
            <person name="Pauchet Y."/>
        </authorList>
    </citation>
    <scope>NUCLEOTIDE SEQUENCE</scope>
    <source>
        <strain evidence="6">RBIC_L_NR</strain>
    </source>
</reference>
<dbReference type="GO" id="GO:0048812">
    <property type="term" value="P:neuron projection morphogenesis"/>
    <property type="evidence" value="ECO:0007669"/>
    <property type="project" value="TreeGrafter"/>
</dbReference>
<sequence length="88" mass="10093">MTSVKIWFQNRRMKWKRSKKAHQEAKSSKEGDSSKSAQTSNSSQNNFKSCPSISSQGSTESPVPIIENNQNEIRKMHESESLYRPYVV</sequence>
<evidence type="ECO:0000259" key="5">
    <source>
        <dbReference type="PROSITE" id="PS50071"/>
    </source>
</evidence>
<proteinExistence type="predicted"/>
<feature type="compositionally biased region" description="Basic and acidic residues" evidence="4">
    <location>
        <begin position="21"/>
        <end position="33"/>
    </location>
</feature>
<keyword evidence="2 3" id="KW-0238">DNA-binding</keyword>
<feature type="compositionally biased region" description="Basic and acidic residues" evidence="4">
    <location>
        <begin position="72"/>
        <end position="81"/>
    </location>
</feature>
<evidence type="ECO:0000313" key="6">
    <source>
        <dbReference type="EMBL" id="KAJ8971048.1"/>
    </source>
</evidence>
<feature type="region of interest" description="Disordered" evidence="4">
    <location>
        <begin position="1"/>
        <end position="88"/>
    </location>
</feature>
<keyword evidence="2 3" id="KW-0371">Homeobox</keyword>
<dbReference type="InterPro" id="IPR009057">
    <property type="entry name" value="Homeodomain-like_sf"/>
</dbReference>
<feature type="compositionally biased region" description="Low complexity" evidence="4">
    <location>
        <begin position="34"/>
        <end position="46"/>
    </location>
</feature>